<dbReference type="AlphaFoldDB" id="A0A8J2HFD5"/>
<accession>A0A8J2HFD5</accession>
<dbReference type="Proteomes" id="UP000786811">
    <property type="component" value="Unassembled WGS sequence"/>
</dbReference>
<proteinExistence type="predicted"/>
<name>A0A8J2HFD5_COTCN</name>
<gene>
    <name evidence="1" type="ORF">HICCMSTLAB_LOCUS8388</name>
</gene>
<protein>
    <submittedName>
        <fullName evidence="1">Uncharacterized protein</fullName>
    </submittedName>
</protein>
<organism evidence="1 2">
    <name type="scientific">Cotesia congregata</name>
    <name type="common">Parasitoid wasp</name>
    <name type="synonym">Apanteles congregatus</name>
    <dbReference type="NCBI Taxonomy" id="51543"/>
    <lineage>
        <taxon>Eukaryota</taxon>
        <taxon>Metazoa</taxon>
        <taxon>Ecdysozoa</taxon>
        <taxon>Arthropoda</taxon>
        <taxon>Hexapoda</taxon>
        <taxon>Insecta</taxon>
        <taxon>Pterygota</taxon>
        <taxon>Neoptera</taxon>
        <taxon>Endopterygota</taxon>
        <taxon>Hymenoptera</taxon>
        <taxon>Apocrita</taxon>
        <taxon>Ichneumonoidea</taxon>
        <taxon>Braconidae</taxon>
        <taxon>Microgastrinae</taxon>
        <taxon>Cotesia</taxon>
    </lineage>
</organism>
<comment type="caution">
    <text evidence="1">The sequence shown here is derived from an EMBL/GenBank/DDBJ whole genome shotgun (WGS) entry which is preliminary data.</text>
</comment>
<sequence length="67" mass="7255">MYRLTPKYLRKCPNTAPVKSGTQIDPNGPEELVVAEEFDAGEELGVVLKGWSSKLKKSSISTVCNSG</sequence>
<dbReference type="EMBL" id="CAJNRD030001121">
    <property type="protein sequence ID" value="CAG5096793.1"/>
    <property type="molecule type" value="Genomic_DNA"/>
</dbReference>
<evidence type="ECO:0000313" key="2">
    <source>
        <dbReference type="Proteomes" id="UP000786811"/>
    </source>
</evidence>
<evidence type="ECO:0000313" key="1">
    <source>
        <dbReference type="EMBL" id="CAG5096793.1"/>
    </source>
</evidence>
<keyword evidence="2" id="KW-1185">Reference proteome</keyword>
<reference evidence="1" key="1">
    <citation type="submission" date="2021-04" db="EMBL/GenBank/DDBJ databases">
        <authorList>
            <person name="Chebbi M.A.C M."/>
        </authorList>
    </citation>
    <scope>NUCLEOTIDE SEQUENCE</scope>
</reference>